<sequence>MTPARRVNCRARAPRKASSDIDGSSKEKRTRVPKAGGKGGERPGRQPAVCVSRIARRKAAATSAQGNGDKTSEPDMDVGWRHAAVARLGCSIAMATRCNRREGAVAWQRQLLPVGLVGRQNVSRCAGGGGGTRTPGWRPPERKAPSYLNMDQALYMPARGALLRIYIPL</sequence>
<accession>A0A9J6H9Y8</accession>
<feature type="region of interest" description="Disordered" evidence="1">
    <location>
        <begin position="1"/>
        <end position="76"/>
    </location>
</feature>
<evidence type="ECO:0000313" key="3">
    <source>
        <dbReference type="Proteomes" id="UP000821853"/>
    </source>
</evidence>
<feature type="compositionally biased region" description="Basic and acidic residues" evidence="1">
    <location>
        <begin position="17"/>
        <end position="27"/>
    </location>
</feature>
<reference evidence="2 3" key="1">
    <citation type="journal article" date="2020" name="Cell">
        <title>Large-Scale Comparative Analyses of Tick Genomes Elucidate Their Genetic Diversity and Vector Capacities.</title>
        <authorList>
            <consortium name="Tick Genome and Microbiome Consortium (TIGMIC)"/>
            <person name="Jia N."/>
            <person name="Wang J."/>
            <person name="Shi W."/>
            <person name="Du L."/>
            <person name="Sun Y."/>
            <person name="Zhan W."/>
            <person name="Jiang J.F."/>
            <person name="Wang Q."/>
            <person name="Zhang B."/>
            <person name="Ji P."/>
            <person name="Bell-Sakyi L."/>
            <person name="Cui X.M."/>
            <person name="Yuan T.T."/>
            <person name="Jiang B.G."/>
            <person name="Yang W.F."/>
            <person name="Lam T.T."/>
            <person name="Chang Q.C."/>
            <person name="Ding S.J."/>
            <person name="Wang X.J."/>
            <person name="Zhu J.G."/>
            <person name="Ruan X.D."/>
            <person name="Zhao L."/>
            <person name="Wei J.T."/>
            <person name="Ye R.Z."/>
            <person name="Que T.C."/>
            <person name="Du C.H."/>
            <person name="Zhou Y.H."/>
            <person name="Cheng J.X."/>
            <person name="Dai P.F."/>
            <person name="Guo W.B."/>
            <person name="Han X.H."/>
            <person name="Huang E.J."/>
            <person name="Li L.F."/>
            <person name="Wei W."/>
            <person name="Gao Y.C."/>
            <person name="Liu J.Z."/>
            <person name="Shao H.Z."/>
            <person name="Wang X."/>
            <person name="Wang C.C."/>
            <person name="Yang T.C."/>
            <person name="Huo Q.B."/>
            <person name="Li W."/>
            <person name="Chen H.Y."/>
            <person name="Chen S.E."/>
            <person name="Zhou L.G."/>
            <person name="Ni X.B."/>
            <person name="Tian J.H."/>
            <person name="Sheng Y."/>
            <person name="Liu T."/>
            <person name="Pan Y.S."/>
            <person name="Xia L.Y."/>
            <person name="Li J."/>
            <person name="Zhao F."/>
            <person name="Cao W.C."/>
        </authorList>
    </citation>
    <scope>NUCLEOTIDE SEQUENCE [LARGE SCALE GENOMIC DNA]</scope>
    <source>
        <strain evidence="2">HaeL-2018</strain>
    </source>
</reference>
<organism evidence="2 3">
    <name type="scientific">Haemaphysalis longicornis</name>
    <name type="common">Bush tick</name>
    <dbReference type="NCBI Taxonomy" id="44386"/>
    <lineage>
        <taxon>Eukaryota</taxon>
        <taxon>Metazoa</taxon>
        <taxon>Ecdysozoa</taxon>
        <taxon>Arthropoda</taxon>
        <taxon>Chelicerata</taxon>
        <taxon>Arachnida</taxon>
        <taxon>Acari</taxon>
        <taxon>Parasitiformes</taxon>
        <taxon>Ixodida</taxon>
        <taxon>Ixodoidea</taxon>
        <taxon>Ixodidae</taxon>
        <taxon>Haemaphysalinae</taxon>
        <taxon>Haemaphysalis</taxon>
    </lineage>
</organism>
<evidence type="ECO:0000256" key="1">
    <source>
        <dbReference type="SAM" id="MobiDB-lite"/>
    </source>
</evidence>
<gene>
    <name evidence="2" type="ORF">HPB48_025494</name>
</gene>
<comment type="caution">
    <text evidence="2">The sequence shown here is derived from an EMBL/GenBank/DDBJ whole genome shotgun (WGS) entry which is preliminary data.</text>
</comment>
<dbReference type="AlphaFoldDB" id="A0A9J6H9Y8"/>
<keyword evidence="3" id="KW-1185">Reference proteome</keyword>
<proteinExistence type="predicted"/>
<dbReference type="Proteomes" id="UP000821853">
    <property type="component" value="Unassembled WGS sequence"/>
</dbReference>
<evidence type="ECO:0000313" key="2">
    <source>
        <dbReference type="EMBL" id="KAH9383728.1"/>
    </source>
</evidence>
<name>A0A9J6H9Y8_HAELO</name>
<dbReference type="EMBL" id="JABSTR010001244">
    <property type="protein sequence ID" value="KAH9383728.1"/>
    <property type="molecule type" value="Genomic_DNA"/>
</dbReference>
<dbReference type="VEuPathDB" id="VectorBase:HLOH_058697"/>
<protein>
    <submittedName>
        <fullName evidence="2">Uncharacterized protein</fullName>
    </submittedName>
</protein>